<feature type="chain" id="PRO_5015123084" evidence="1">
    <location>
        <begin position="20"/>
        <end position="260"/>
    </location>
</feature>
<sequence>MKSIYTILALLCLTISASAQRTTKVKAIWISSSPGSETTLSCTDSNDVEFIFINLGPGTVLTTDTFFLYSPWAPEGRVNVVPTSTAVPPNDTIIHIKDKIKVSSIQRLADASNGEFLYPPFDDGSYIMFTQAVSFFNVNPAPANALQIDTAGSTMAAGAKIKLNCKTGIEDLFASGKTSSLMTYPNPVTGVVSFKYAYSNNQVTVRIADITGRVVMVKEFGKQNGEKELSVDVSRLNNGIYYLELIADDRKAVGKITVSK</sequence>
<evidence type="ECO:0000313" key="4">
    <source>
        <dbReference type="Proteomes" id="UP000240572"/>
    </source>
</evidence>
<proteinExistence type="predicted"/>
<gene>
    <name evidence="3" type="ORF">B0I18_112120</name>
</gene>
<dbReference type="RefSeq" id="WP_106524968.1">
    <property type="nucleotide sequence ID" value="NZ_PYGD01000012.1"/>
</dbReference>
<keyword evidence="4" id="KW-1185">Reference proteome</keyword>
<evidence type="ECO:0000259" key="2">
    <source>
        <dbReference type="Pfam" id="PF18962"/>
    </source>
</evidence>
<protein>
    <submittedName>
        <fullName evidence="3">Putative secreted protein (Por secretion system target)</fullName>
    </submittedName>
</protein>
<dbReference type="InterPro" id="IPR026444">
    <property type="entry name" value="Secre_tail"/>
</dbReference>
<dbReference type="Pfam" id="PF18962">
    <property type="entry name" value="Por_Secre_tail"/>
    <property type="match status" value="1"/>
</dbReference>
<evidence type="ECO:0000256" key="1">
    <source>
        <dbReference type="SAM" id="SignalP"/>
    </source>
</evidence>
<name>A0A2P8CWK7_9BACT</name>
<feature type="signal peptide" evidence="1">
    <location>
        <begin position="1"/>
        <end position="19"/>
    </location>
</feature>
<dbReference type="AlphaFoldDB" id="A0A2P8CWK7"/>
<organism evidence="3 4">
    <name type="scientific">Taibaiella chishuiensis</name>
    <dbReference type="NCBI Taxonomy" id="1434707"/>
    <lineage>
        <taxon>Bacteria</taxon>
        <taxon>Pseudomonadati</taxon>
        <taxon>Bacteroidota</taxon>
        <taxon>Chitinophagia</taxon>
        <taxon>Chitinophagales</taxon>
        <taxon>Chitinophagaceae</taxon>
        <taxon>Taibaiella</taxon>
    </lineage>
</organism>
<dbReference type="OrthoDB" id="900657at2"/>
<reference evidence="3 4" key="1">
    <citation type="submission" date="2018-03" db="EMBL/GenBank/DDBJ databases">
        <title>Genomic Encyclopedia of Type Strains, Phase III (KMG-III): the genomes of soil and plant-associated and newly described type strains.</title>
        <authorList>
            <person name="Whitman W."/>
        </authorList>
    </citation>
    <scope>NUCLEOTIDE SEQUENCE [LARGE SCALE GENOMIC DNA]</scope>
    <source>
        <strain evidence="3 4">CGMCC 1.12700</strain>
    </source>
</reference>
<keyword evidence="1" id="KW-0732">Signal</keyword>
<dbReference type="NCBIfam" id="TIGR04183">
    <property type="entry name" value="Por_Secre_tail"/>
    <property type="match status" value="1"/>
</dbReference>
<accession>A0A2P8CWK7</accession>
<comment type="caution">
    <text evidence="3">The sequence shown here is derived from an EMBL/GenBank/DDBJ whole genome shotgun (WGS) entry which is preliminary data.</text>
</comment>
<feature type="domain" description="Secretion system C-terminal sorting" evidence="2">
    <location>
        <begin position="184"/>
        <end position="258"/>
    </location>
</feature>
<dbReference type="Gene3D" id="2.60.40.3080">
    <property type="match status" value="1"/>
</dbReference>
<dbReference type="EMBL" id="PYGD01000012">
    <property type="protein sequence ID" value="PSK89319.1"/>
    <property type="molecule type" value="Genomic_DNA"/>
</dbReference>
<evidence type="ECO:0000313" key="3">
    <source>
        <dbReference type="EMBL" id="PSK89319.1"/>
    </source>
</evidence>
<dbReference type="Proteomes" id="UP000240572">
    <property type="component" value="Unassembled WGS sequence"/>
</dbReference>